<dbReference type="InterPro" id="IPR036390">
    <property type="entry name" value="WH_DNA-bd_sf"/>
</dbReference>
<proteinExistence type="predicted"/>
<dbReference type="Pfam" id="PF00455">
    <property type="entry name" value="DeoRC"/>
    <property type="match status" value="1"/>
</dbReference>
<dbReference type="GO" id="GO:0003700">
    <property type="term" value="F:DNA-binding transcription factor activity"/>
    <property type="evidence" value="ECO:0007669"/>
    <property type="project" value="InterPro"/>
</dbReference>
<reference evidence="5" key="1">
    <citation type="journal article" date="2021" name="PeerJ">
        <title>Extensive microbial diversity within the chicken gut microbiome revealed by metagenomics and culture.</title>
        <authorList>
            <person name="Gilroy R."/>
            <person name="Ravi A."/>
            <person name="Getino M."/>
            <person name="Pursley I."/>
            <person name="Horton D.L."/>
            <person name="Alikhan N.F."/>
            <person name="Baker D."/>
            <person name="Gharbi K."/>
            <person name="Hall N."/>
            <person name="Watson M."/>
            <person name="Adriaenssens E.M."/>
            <person name="Foster-Nyarko E."/>
            <person name="Jarju S."/>
            <person name="Secka A."/>
            <person name="Antonio M."/>
            <person name="Oren A."/>
            <person name="Chaudhuri R.R."/>
            <person name="La Ragione R."/>
            <person name="Hildebrand F."/>
            <person name="Pallen M.J."/>
        </authorList>
    </citation>
    <scope>NUCLEOTIDE SEQUENCE</scope>
    <source>
        <strain evidence="5">ChiBcec16_6824</strain>
    </source>
</reference>
<dbReference type="PROSITE" id="PS00894">
    <property type="entry name" value="HTH_DEOR_1"/>
    <property type="match status" value="1"/>
</dbReference>
<sequence>MHRAGGPPGELTVGRPAAEAGGLLAPERREEIAALVRQNKSVLVKDLCRRFSVSGETIRKDLASLEEAGLLIKTYGGAYIREGVKNEVYASIREGLLTEVKESIGQVCAALVQRGDTLFLDASTTCLAIARALLERDDITILTHSLQIAQLYADGGAGKLILTGGELDQKNQCFTGPIALEMVDQHYADLAFVSCQGLSRTEGVTDGSSEIGHLRRLMLQHSARRCLAVDKTKLDHSHFFRICHLNFVQTVILDTLEEPDWREYLQAQGVAVLETMPLKP</sequence>
<accession>A0A9D2BX11</accession>
<evidence type="ECO:0000256" key="1">
    <source>
        <dbReference type="ARBA" id="ARBA00023015"/>
    </source>
</evidence>
<dbReference type="InterPro" id="IPR018356">
    <property type="entry name" value="Tscrpt_reg_HTH_DeoR_CS"/>
</dbReference>
<protein>
    <submittedName>
        <fullName evidence="5">DeoR/GlpR family DNA-binding transcription regulator</fullName>
    </submittedName>
</protein>
<dbReference type="Gene3D" id="1.10.10.10">
    <property type="entry name" value="Winged helix-like DNA-binding domain superfamily/Winged helix DNA-binding domain"/>
    <property type="match status" value="1"/>
</dbReference>
<dbReference type="InterPro" id="IPR050313">
    <property type="entry name" value="Carb_Metab_HTH_regulators"/>
</dbReference>
<dbReference type="PANTHER" id="PTHR30363:SF44">
    <property type="entry name" value="AGA OPERON TRANSCRIPTIONAL REPRESSOR-RELATED"/>
    <property type="match status" value="1"/>
</dbReference>
<gene>
    <name evidence="5" type="ORF">H9841_01895</name>
</gene>
<dbReference type="InterPro" id="IPR001034">
    <property type="entry name" value="DeoR_HTH"/>
</dbReference>
<reference evidence="5" key="2">
    <citation type="submission" date="2021-04" db="EMBL/GenBank/DDBJ databases">
        <authorList>
            <person name="Gilroy R."/>
        </authorList>
    </citation>
    <scope>NUCLEOTIDE SEQUENCE</scope>
    <source>
        <strain evidence="5">ChiBcec16_6824</strain>
    </source>
</reference>
<evidence type="ECO:0000256" key="2">
    <source>
        <dbReference type="ARBA" id="ARBA00023125"/>
    </source>
</evidence>
<organism evidence="5 6">
    <name type="scientific">Candidatus Flavonifractor merdigallinarum</name>
    <dbReference type="NCBI Taxonomy" id="2838589"/>
    <lineage>
        <taxon>Bacteria</taxon>
        <taxon>Bacillati</taxon>
        <taxon>Bacillota</taxon>
        <taxon>Clostridia</taxon>
        <taxon>Eubacteriales</taxon>
        <taxon>Oscillospiraceae</taxon>
        <taxon>Flavonifractor</taxon>
    </lineage>
</organism>
<dbReference type="PROSITE" id="PS51000">
    <property type="entry name" value="HTH_DEOR_2"/>
    <property type="match status" value="1"/>
</dbReference>
<dbReference type="GO" id="GO:0003677">
    <property type="term" value="F:DNA binding"/>
    <property type="evidence" value="ECO:0007669"/>
    <property type="project" value="UniProtKB-KW"/>
</dbReference>
<dbReference type="Pfam" id="PF08220">
    <property type="entry name" value="HTH_DeoR"/>
    <property type="match status" value="1"/>
</dbReference>
<dbReference type="SUPFAM" id="SSF46785">
    <property type="entry name" value="Winged helix' DNA-binding domain"/>
    <property type="match status" value="1"/>
</dbReference>
<name>A0A9D2BX11_9FIRM</name>
<dbReference type="Proteomes" id="UP000823868">
    <property type="component" value="Unassembled WGS sequence"/>
</dbReference>
<dbReference type="EMBL" id="DXDX01000039">
    <property type="protein sequence ID" value="HIY20641.1"/>
    <property type="molecule type" value="Genomic_DNA"/>
</dbReference>
<dbReference type="InterPro" id="IPR014036">
    <property type="entry name" value="DeoR-like_C"/>
</dbReference>
<evidence type="ECO:0000259" key="4">
    <source>
        <dbReference type="PROSITE" id="PS51000"/>
    </source>
</evidence>
<feature type="domain" description="HTH deoR-type" evidence="4">
    <location>
        <begin position="25"/>
        <end position="80"/>
    </location>
</feature>
<dbReference type="SMART" id="SM01134">
    <property type="entry name" value="DeoRC"/>
    <property type="match status" value="1"/>
</dbReference>
<dbReference type="SUPFAM" id="SSF100950">
    <property type="entry name" value="NagB/RpiA/CoA transferase-like"/>
    <property type="match status" value="1"/>
</dbReference>
<dbReference type="PANTHER" id="PTHR30363">
    <property type="entry name" value="HTH-TYPE TRANSCRIPTIONAL REGULATOR SRLR-RELATED"/>
    <property type="match status" value="1"/>
</dbReference>
<keyword evidence="2 5" id="KW-0238">DNA-binding</keyword>
<keyword evidence="3" id="KW-0804">Transcription</keyword>
<dbReference type="PRINTS" id="PR00037">
    <property type="entry name" value="HTHLACR"/>
</dbReference>
<evidence type="ECO:0000256" key="3">
    <source>
        <dbReference type="ARBA" id="ARBA00023163"/>
    </source>
</evidence>
<dbReference type="InterPro" id="IPR037171">
    <property type="entry name" value="NagB/RpiA_transferase-like"/>
</dbReference>
<comment type="caution">
    <text evidence="5">The sequence shown here is derived from an EMBL/GenBank/DDBJ whole genome shotgun (WGS) entry which is preliminary data.</text>
</comment>
<evidence type="ECO:0000313" key="6">
    <source>
        <dbReference type="Proteomes" id="UP000823868"/>
    </source>
</evidence>
<dbReference type="SMART" id="SM00420">
    <property type="entry name" value="HTH_DEOR"/>
    <property type="match status" value="1"/>
</dbReference>
<keyword evidence="1" id="KW-0805">Transcription regulation</keyword>
<dbReference type="AlphaFoldDB" id="A0A9D2BX11"/>
<dbReference type="InterPro" id="IPR036388">
    <property type="entry name" value="WH-like_DNA-bd_sf"/>
</dbReference>
<evidence type="ECO:0000313" key="5">
    <source>
        <dbReference type="EMBL" id="HIY20641.1"/>
    </source>
</evidence>